<protein>
    <submittedName>
        <fullName evidence="2">Uncharacterized membrane protein YoaK (UPF0700 family)</fullName>
    </submittedName>
</protein>
<dbReference type="Proteomes" id="UP000565579">
    <property type="component" value="Unassembled WGS sequence"/>
</dbReference>
<dbReference type="InterPro" id="IPR056964">
    <property type="entry name" value="Phage_holin"/>
</dbReference>
<evidence type="ECO:0000256" key="1">
    <source>
        <dbReference type="SAM" id="Phobius"/>
    </source>
</evidence>
<reference evidence="2 3" key="1">
    <citation type="submission" date="2020-08" db="EMBL/GenBank/DDBJ databases">
        <title>Sequencing the genomes of 1000 actinobacteria strains.</title>
        <authorList>
            <person name="Klenk H.-P."/>
        </authorList>
    </citation>
    <scope>NUCLEOTIDE SEQUENCE [LARGE SCALE GENOMIC DNA]</scope>
    <source>
        <strain evidence="2 3">DSM 43768</strain>
    </source>
</reference>
<dbReference type="RefSeq" id="WP_185110612.1">
    <property type="nucleotide sequence ID" value="NZ_BAAAXY010000150.1"/>
</dbReference>
<dbReference type="EMBL" id="JACHMI010000001">
    <property type="protein sequence ID" value="MBB6556128.1"/>
    <property type="molecule type" value="Genomic_DNA"/>
</dbReference>
<feature type="transmembrane region" description="Helical" evidence="1">
    <location>
        <begin position="6"/>
        <end position="30"/>
    </location>
</feature>
<organism evidence="2 3">
    <name type="scientific">Nonomuraea rubra</name>
    <dbReference type="NCBI Taxonomy" id="46180"/>
    <lineage>
        <taxon>Bacteria</taxon>
        <taxon>Bacillati</taxon>
        <taxon>Actinomycetota</taxon>
        <taxon>Actinomycetes</taxon>
        <taxon>Streptosporangiales</taxon>
        <taxon>Streptosporangiaceae</taxon>
        <taxon>Nonomuraea</taxon>
    </lineage>
</organism>
<feature type="transmembrane region" description="Helical" evidence="1">
    <location>
        <begin position="42"/>
        <end position="62"/>
    </location>
</feature>
<keyword evidence="1" id="KW-0812">Transmembrane</keyword>
<accession>A0A7X0P6C7</accession>
<dbReference type="AlphaFoldDB" id="A0A7X0P6C7"/>
<sequence>MHDELYLIGSVLLIVTSLLALACVAAQALLARWWETPGGRHVMAFQSVLAAVLALWALRVWIPDSDLIRTLRSIAFAGVPVVLGWRLLIILKTWREKRREHTRKEA</sequence>
<gene>
    <name evidence="2" type="ORF">HD593_010923</name>
</gene>
<feature type="transmembrane region" description="Helical" evidence="1">
    <location>
        <begin position="74"/>
        <end position="94"/>
    </location>
</feature>
<evidence type="ECO:0000313" key="3">
    <source>
        <dbReference type="Proteomes" id="UP000565579"/>
    </source>
</evidence>
<evidence type="ECO:0000313" key="2">
    <source>
        <dbReference type="EMBL" id="MBB6556128.1"/>
    </source>
</evidence>
<name>A0A7X0P6C7_9ACTN</name>
<dbReference type="Pfam" id="PF23778">
    <property type="entry name" value="Phage_holin_2"/>
    <property type="match status" value="1"/>
</dbReference>
<keyword evidence="3" id="KW-1185">Reference proteome</keyword>
<keyword evidence="1" id="KW-0472">Membrane</keyword>
<comment type="caution">
    <text evidence="2">The sequence shown here is derived from an EMBL/GenBank/DDBJ whole genome shotgun (WGS) entry which is preliminary data.</text>
</comment>
<keyword evidence="1" id="KW-1133">Transmembrane helix</keyword>
<proteinExistence type="predicted"/>